<name>A0A1I2UIN3_9FIRM</name>
<evidence type="ECO:0000313" key="1">
    <source>
        <dbReference type="EMBL" id="SFG76900.1"/>
    </source>
</evidence>
<dbReference type="SUPFAM" id="SSF47240">
    <property type="entry name" value="Ferritin-like"/>
    <property type="match status" value="1"/>
</dbReference>
<evidence type="ECO:0008006" key="3">
    <source>
        <dbReference type="Google" id="ProtNLM"/>
    </source>
</evidence>
<dbReference type="RefSeq" id="WP_092471848.1">
    <property type="nucleotide sequence ID" value="NZ_FOOX01000009.1"/>
</dbReference>
<dbReference type="AlphaFoldDB" id="A0A1I2UIN3"/>
<protein>
    <recommendedName>
        <fullName evidence="3">Coat F domain-containing protein</fullName>
    </recommendedName>
</protein>
<dbReference type="STRING" id="341036.SAMN05660649_02641"/>
<organism evidence="1 2">
    <name type="scientific">Desulfotruncus arcticus DSM 17038</name>
    <dbReference type="NCBI Taxonomy" id="1121424"/>
    <lineage>
        <taxon>Bacteria</taxon>
        <taxon>Bacillati</taxon>
        <taxon>Bacillota</taxon>
        <taxon>Clostridia</taxon>
        <taxon>Eubacteriales</taxon>
        <taxon>Desulfallaceae</taxon>
        <taxon>Desulfotruncus</taxon>
    </lineage>
</organism>
<sequence>MLTDQEKMNNAMKMMLFHEESMAKKYADLAQQITDPKLQQMLQGMEMSARNHYGTLSRKMTSLGIV</sequence>
<dbReference type="InterPro" id="IPR009078">
    <property type="entry name" value="Ferritin-like_SF"/>
</dbReference>
<keyword evidence="2" id="KW-1185">Reference proteome</keyword>
<proteinExistence type="predicted"/>
<evidence type="ECO:0000313" key="2">
    <source>
        <dbReference type="Proteomes" id="UP000199337"/>
    </source>
</evidence>
<dbReference type="EMBL" id="FOOX01000009">
    <property type="protein sequence ID" value="SFG76900.1"/>
    <property type="molecule type" value="Genomic_DNA"/>
</dbReference>
<gene>
    <name evidence="1" type="ORF">SAMN05660649_02641</name>
</gene>
<dbReference type="OrthoDB" id="1913005at2"/>
<accession>A0A1I2UIN3</accession>
<dbReference type="Proteomes" id="UP000199337">
    <property type="component" value="Unassembled WGS sequence"/>
</dbReference>
<reference evidence="2" key="1">
    <citation type="submission" date="2016-10" db="EMBL/GenBank/DDBJ databases">
        <authorList>
            <person name="Varghese N."/>
            <person name="Submissions S."/>
        </authorList>
    </citation>
    <scope>NUCLEOTIDE SEQUENCE [LARGE SCALE GENOMIC DNA]</scope>
    <source>
        <strain evidence="2">DSM 17038</strain>
    </source>
</reference>